<protein>
    <submittedName>
        <fullName evidence="5">TetR family transcriptional regulator</fullName>
    </submittedName>
</protein>
<evidence type="ECO:0000256" key="3">
    <source>
        <dbReference type="SAM" id="MobiDB-lite"/>
    </source>
</evidence>
<sequence length="242" mass="25598">MVSESGKSGRKGGRPPGRPVGRPRGDGRPHLTREEVFVVTARLVAQHGVSGTSIRMIAGALQASPASLFHLFGSKAGLLNDMIAYAAGPSGTFYEALCQLDLPAEVALYKSIYEETRVVAAADRDQAALFYLPELRLPDFAPAQAVREGLVVHYHWLIAEGCMSGALAVAHPSLAAEQLFQLSETSILAGEMAQDIPAAAQARATADFCLRGLLTAPERLDSVRAQADAVPLTIEIPALVDG</sequence>
<reference evidence="5 6" key="1">
    <citation type="journal article" date="2016" name="Int. J. Syst. Evol. Microbiol.">
        <title>Pyruvatibacter mobilis gen. nov., sp. nov., a marine bacterium from the culture broth of Picochlorum sp. 122.</title>
        <authorList>
            <person name="Wang G."/>
            <person name="Tang M."/>
            <person name="Wu H."/>
            <person name="Dai S."/>
            <person name="Li T."/>
            <person name="Chen C."/>
            <person name="He H."/>
            <person name="Fan J."/>
            <person name="Xiang W."/>
            <person name="Li X."/>
        </authorList>
    </citation>
    <scope>NUCLEOTIDE SEQUENCE [LARGE SCALE GENOMIC DNA]</scope>
    <source>
        <strain evidence="5 6">GYP-11</strain>
    </source>
</reference>
<dbReference type="SUPFAM" id="SSF46689">
    <property type="entry name" value="Homeodomain-like"/>
    <property type="match status" value="1"/>
</dbReference>
<dbReference type="Proteomes" id="UP000470384">
    <property type="component" value="Unassembled WGS sequence"/>
</dbReference>
<accession>A0A845QDR5</accession>
<dbReference type="InterPro" id="IPR009057">
    <property type="entry name" value="Homeodomain-like_sf"/>
</dbReference>
<dbReference type="PANTHER" id="PTHR30055">
    <property type="entry name" value="HTH-TYPE TRANSCRIPTIONAL REGULATOR RUTR"/>
    <property type="match status" value="1"/>
</dbReference>
<gene>
    <name evidence="5" type="ORF">GTQ45_11955</name>
</gene>
<dbReference type="Gene3D" id="1.10.357.10">
    <property type="entry name" value="Tetracycline Repressor, domain 2"/>
    <property type="match status" value="1"/>
</dbReference>
<dbReference type="PROSITE" id="PS50977">
    <property type="entry name" value="HTH_TETR_2"/>
    <property type="match status" value="1"/>
</dbReference>
<evidence type="ECO:0000256" key="1">
    <source>
        <dbReference type="ARBA" id="ARBA00023125"/>
    </source>
</evidence>
<dbReference type="AlphaFoldDB" id="A0A845QDR5"/>
<feature type="DNA-binding region" description="H-T-H motif" evidence="2">
    <location>
        <begin position="53"/>
        <end position="72"/>
    </location>
</feature>
<dbReference type="EMBL" id="WXYQ01000009">
    <property type="protein sequence ID" value="NBG96448.1"/>
    <property type="molecule type" value="Genomic_DNA"/>
</dbReference>
<dbReference type="PANTHER" id="PTHR30055:SF146">
    <property type="entry name" value="HTH-TYPE TRANSCRIPTIONAL DUAL REGULATOR CECR"/>
    <property type="match status" value="1"/>
</dbReference>
<organism evidence="5 6">
    <name type="scientific">Pyruvatibacter mobilis</name>
    <dbReference type="NCBI Taxonomy" id="1712261"/>
    <lineage>
        <taxon>Bacteria</taxon>
        <taxon>Pseudomonadati</taxon>
        <taxon>Pseudomonadota</taxon>
        <taxon>Alphaproteobacteria</taxon>
        <taxon>Hyphomicrobiales</taxon>
        <taxon>Parvibaculaceae</taxon>
        <taxon>Pyruvatibacter</taxon>
    </lineage>
</organism>
<dbReference type="InterPro" id="IPR001647">
    <property type="entry name" value="HTH_TetR"/>
</dbReference>
<dbReference type="GO" id="GO:0003700">
    <property type="term" value="F:DNA-binding transcription factor activity"/>
    <property type="evidence" value="ECO:0007669"/>
    <property type="project" value="TreeGrafter"/>
</dbReference>
<name>A0A845QDR5_9HYPH</name>
<keyword evidence="6" id="KW-1185">Reference proteome</keyword>
<comment type="caution">
    <text evidence="5">The sequence shown here is derived from an EMBL/GenBank/DDBJ whole genome shotgun (WGS) entry which is preliminary data.</text>
</comment>
<evidence type="ECO:0000313" key="6">
    <source>
        <dbReference type="Proteomes" id="UP000470384"/>
    </source>
</evidence>
<dbReference type="Pfam" id="PF00440">
    <property type="entry name" value="TetR_N"/>
    <property type="match status" value="1"/>
</dbReference>
<evidence type="ECO:0000313" key="5">
    <source>
        <dbReference type="EMBL" id="NBG96448.1"/>
    </source>
</evidence>
<proteinExistence type="predicted"/>
<dbReference type="InterPro" id="IPR050109">
    <property type="entry name" value="HTH-type_TetR-like_transc_reg"/>
</dbReference>
<feature type="domain" description="HTH tetR-type" evidence="4">
    <location>
        <begin position="30"/>
        <end position="90"/>
    </location>
</feature>
<dbReference type="GeneID" id="300654188"/>
<keyword evidence="1 2" id="KW-0238">DNA-binding</keyword>
<evidence type="ECO:0000256" key="2">
    <source>
        <dbReference type="PROSITE-ProRule" id="PRU00335"/>
    </source>
</evidence>
<evidence type="ECO:0000259" key="4">
    <source>
        <dbReference type="PROSITE" id="PS50977"/>
    </source>
</evidence>
<dbReference type="GO" id="GO:0000976">
    <property type="term" value="F:transcription cis-regulatory region binding"/>
    <property type="evidence" value="ECO:0007669"/>
    <property type="project" value="TreeGrafter"/>
</dbReference>
<dbReference type="RefSeq" id="WP_160588534.1">
    <property type="nucleotide sequence ID" value="NZ_BMHN01000001.1"/>
</dbReference>
<dbReference type="OrthoDB" id="9816431at2"/>
<feature type="region of interest" description="Disordered" evidence="3">
    <location>
        <begin position="1"/>
        <end position="31"/>
    </location>
</feature>